<name>A0A916UB34_9BURK</name>
<dbReference type="EMBL" id="BMED01000001">
    <property type="protein sequence ID" value="GGC67183.1"/>
    <property type="molecule type" value="Genomic_DNA"/>
</dbReference>
<protein>
    <submittedName>
        <fullName evidence="1">DUF4865 domain-containing protein</fullName>
    </submittedName>
</protein>
<organism evidence="1 2">
    <name type="scientific">Undibacterium terreum</name>
    <dbReference type="NCBI Taxonomy" id="1224302"/>
    <lineage>
        <taxon>Bacteria</taxon>
        <taxon>Pseudomonadati</taxon>
        <taxon>Pseudomonadota</taxon>
        <taxon>Betaproteobacteria</taxon>
        <taxon>Burkholderiales</taxon>
        <taxon>Oxalobacteraceae</taxon>
        <taxon>Undibacterium</taxon>
    </lineage>
</organism>
<evidence type="ECO:0000313" key="1">
    <source>
        <dbReference type="EMBL" id="GGC67183.1"/>
    </source>
</evidence>
<dbReference type="InterPro" id="IPR032349">
    <property type="entry name" value="DUF4865"/>
</dbReference>
<dbReference type="Proteomes" id="UP000637423">
    <property type="component" value="Unassembled WGS sequence"/>
</dbReference>
<evidence type="ECO:0000313" key="2">
    <source>
        <dbReference type="Proteomes" id="UP000637423"/>
    </source>
</evidence>
<reference evidence="1" key="2">
    <citation type="submission" date="2020-09" db="EMBL/GenBank/DDBJ databases">
        <authorList>
            <person name="Sun Q."/>
            <person name="Zhou Y."/>
        </authorList>
    </citation>
    <scope>NUCLEOTIDE SEQUENCE</scope>
    <source>
        <strain evidence="1">CGMCC 1.10998</strain>
    </source>
</reference>
<dbReference type="AlphaFoldDB" id="A0A916UB34"/>
<gene>
    <name evidence="1" type="ORF">GCM10011396_12710</name>
</gene>
<sequence length="201" mass="22586">MIAMQYSFTLPADYDMDIIRQRIARNGHLLDDFSGLAMKAYLSADRNAEAIKTLDNLYAPFYVWENSEAMNRFLSGPGFAAVSNAFGRPAIKTWSVWQHLRGSDVRVAKFATREIIAISAFASLAQVQQAESDNAAQDMRLQGALTAVTAFEPASWTIVRLRLWLQIPENFDPQRMQCYEVGHLSLPGLPVSQDRQEINVV</sequence>
<proteinExistence type="predicted"/>
<dbReference type="Pfam" id="PF16157">
    <property type="entry name" value="DUF4865"/>
    <property type="match status" value="1"/>
</dbReference>
<keyword evidence="2" id="KW-1185">Reference proteome</keyword>
<reference evidence="1" key="1">
    <citation type="journal article" date="2014" name="Int. J. Syst. Evol. Microbiol.">
        <title>Complete genome sequence of Corynebacterium casei LMG S-19264T (=DSM 44701T), isolated from a smear-ripened cheese.</title>
        <authorList>
            <consortium name="US DOE Joint Genome Institute (JGI-PGF)"/>
            <person name="Walter F."/>
            <person name="Albersmeier A."/>
            <person name="Kalinowski J."/>
            <person name="Ruckert C."/>
        </authorList>
    </citation>
    <scope>NUCLEOTIDE SEQUENCE</scope>
    <source>
        <strain evidence="1">CGMCC 1.10998</strain>
    </source>
</reference>
<dbReference type="RefSeq" id="WP_188565087.1">
    <property type="nucleotide sequence ID" value="NZ_BMED01000001.1"/>
</dbReference>
<accession>A0A916UB34</accession>
<comment type="caution">
    <text evidence="1">The sequence shown here is derived from an EMBL/GenBank/DDBJ whole genome shotgun (WGS) entry which is preliminary data.</text>
</comment>